<dbReference type="Proteomes" id="UP001597101">
    <property type="component" value="Unassembled WGS sequence"/>
</dbReference>
<dbReference type="Pfam" id="PF02785">
    <property type="entry name" value="Biotin_carb_C"/>
    <property type="match status" value="1"/>
</dbReference>
<evidence type="ECO:0000259" key="9">
    <source>
        <dbReference type="PROSITE" id="PS50979"/>
    </source>
</evidence>
<organism evidence="10 11">
    <name type="scientific">Pseudahrensia aquimaris</name>
    <dbReference type="NCBI Taxonomy" id="744461"/>
    <lineage>
        <taxon>Bacteria</taxon>
        <taxon>Pseudomonadati</taxon>
        <taxon>Pseudomonadota</taxon>
        <taxon>Alphaproteobacteria</taxon>
        <taxon>Hyphomicrobiales</taxon>
        <taxon>Ahrensiaceae</taxon>
        <taxon>Pseudahrensia</taxon>
    </lineage>
</organism>
<dbReference type="SMART" id="SM00878">
    <property type="entry name" value="Biotin_carb_C"/>
    <property type="match status" value="1"/>
</dbReference>
<keyword evidence="11" id="KW-1185">Reference proteome</keyword>
<feature type="domain" description="Biotin carboxylation" evidence="9">
    <location>
        <begin position="1"/>
        <end position="451"/>
    </location>
</feature>
<dbReference type="Gene3D" id="2.40.50.100">
    <property type="match status" value="1"/>
</dbReference>
<keyword evidence="3 6" id="KW-0547">Nucleotide-binding</keyword>
<evidence type="ECO:0000256" key="2">
    <source>
        <dbReference type="ARBA" id="ARBA00022598"/>
    </source>
</evidence>
<dbReference type="EMBL" id="JBHTJV010000026">
    <property type="protein sequence ID" value="MFD0918072.1"/>
    <property type="molecule type" value="Genomic_DNA"/>
</dbReference>
<keyword evidence="2" id="KW-0436">Ligase</keyword>
<dbReference type="InterPro" id="IPR011054">
    <property type="entry name" value="Rudment_hybrid_motif"/>
</dbReference>
<evidence type="ECO:0000259" key="7">
    <source>
        <dbReference type="PROSITE" id="PS50968"/>
    </source>
</evidence>
<evidence type="ECO:0000313" key="11">
    <source>
        <dbReference type="Proteomes" id="UP001597101"/>
    </source>
</evidence>
<reference evidence="11" key="1">
    <citation type="journal article" date="2019" name="Int. J. Syst. Evol. Microbiol.">
        <title>The Global Catalogue of Microorganisms (GCM) 10K type strain sequencing project: providing services to taxonomists for standard genome sequencing and annotation.</title>
        <authorList>
            <consortium name="The Broad Institute Genomics Platform"/>
            <consortium name="The Broad Institute Genome Sequencing Center for Infectious Disease"/>
            <person name="Wu L."/>
            <person name="Ma J."/>
        </authorList>
    </citation>
    <scope>NUCLEOTIDE SEQUENCE [LARGE SCALE GENOMIC DNA]</scope>
    <source>
        <strain evidence="11">CCUG 60023</strain>
    </source>
</reference>
<evidence type="ECO:0000259" key="8">
    <source>
        <dbReference type="PROSITE" id="PS50975"/>
    </source>
</evidence>
<dbReference type="PROSITE" id="PS00867">
    <property type="entry name" value="CPSASE_2"/>
    <property type="match status" value="1"/>
</dbReference>
<comment type="cofactor">
    <cofactor evidence="1">
        <name>biotin</name>
        <dbReference type="ChEBI" id="CHEBI:57586"/>
    </cofactor>
</comment>
<dbReference type="InterPro" id="IPR001882">
    <property type="entry name" value="Biotin_BS"/>
</dbReference>
<dbReference type="InterPro" id="IPR000089">
    <property type="entry name" value="Biotin_lipoyl"/>
</dbReference>
<dbReference type="SUPFAM" id="SSF51230">
    <property type="entry name" value="Single hybrid motif"/>
    <property type="match status" value="1"/>
</dbReference>
<dbReference type="PANTHER" id="PTHR18866:SF33">
    <property type="entry name" value="METHYLCROTONOYL-COA CARBOXYLASE SUBUNIT ALPHA, MITOCHONDRIAL-RELATED"/>
    <property type="match status" value="1"/>
</dbReference>
<dbReference type="InterPro" id="IPR011761">
    <property type="entry name" value="ATP-grasp"/>
</dbReference>
<evidence type="ECO:0000313" key="10">
    <source>
        <dbReference type="EMBL" id="MFD0918072.1"/>
    </source>
</evidence>
<dbReference type="NCBIfam" id="NF006367">
    <property type="entry name" value="PRK08591.1"/>
    <property type="match status" value="1"/>
</dbReference>
<evidence type="ECO:0000256" key="1">
    <source>
        <dbReference type="ARBA" id="ARBA00001953"/>
    </source>
</evidence>
<dbReference type="InterPro" id="IPR011053">
    <property type="entry name" value="Single_hybrid_motif"/>
</dbReference>
<dbReference type="Pfam" id="PF00364">
    <property type="entry name" value="Biotin_lipoyl"/>
    <property type="match status" value="1"/>
</dbReference>
<proteinExistence type="predicted"/>
<keyword evidence="5" id="KW-0092">Biotin</keyword>
<dbReference type="InterPro" id="IPR005481">
    <property type="entry name" value="BC-like_N"/>
</dbReference>
<dbReference type="SUPFAM" id="SSF51246">
    <property type="entry name" value="Rudiment single hybrid motif"/>
    <property type="match status" value="1"/>
</dbReference>
<dbReference type="PROSITE" id="PS50968">
    <property type="entry name" value="BIOTINYL_LIPOYL"/>
    <property type="match status" value="1"/>
</dbReference>
<feature type="domain" description="ATP-grasp" evidence="8">
    <location>
        <begin position="120"/>
        <end position="322"/>
    </location>
</feature>
<keyword evidence="4 6" id="KW-0067">ATP-binding</keyword>
<dbReference type="Pfam" id="PF00289">
    <property type="entry name" value="Biotin_carb_N"/>
    <property type="match status" value="1"/>
</dbReference>
<dbReference type="Gene3D" id="3.30.470.20">
    <property type="entry name" value="ATP-grasp fold, B domain"/>
    <property type="match status" value="1"/>
</dbReference>
<dbReference type="InterPro" id="IPR011764">
    <property type="entry name" value="Biotin_carboxylation_dom"/>
</dbReference>
<evidence type="ECO:0000256" key="6">
    <source>
        <dbReference type="PROSITE-ProRule" id="PRU00409"/>
    </source>
</evidence>
<dbReference type="SUPFAM" id="SSF56059">
    <property type="entry name" value="Glutathione synthetase ATP-binding domain-like"/>
    <property type="match status" value="1"/>
</dbReference>
<dbReference type="PANTHER" id="PTHR18866">
    <property type="entry name" value="CARBOXYLASE:PYRUVATE/ACETYL-COA/PROPIONYL-COA CARBOXYLASE"/>
    <property type="match status" value="1"/>
</dbReference>
<dbReference type="SUPFAM" id="SSF52440">
    <property type="entry name" value="PreATP-grasp domain"/>
    <property type="match status" value="1"/>
</dbReference>
<evidence type="ECO:0000256" key="5">
    <source>
        <dbReference type="ARBA" id="ARBA00023267"/>
    </source>
</evidence>
<protein>
    <submittedName>
        <fullName evidence="10">Acetyl/propionyl/methylcrotonyl-CoA carboxylase subunit alpha</fullName>
    </submittedName>
</protein>
<name>A0ABW3FPI6_9HYPH</name>
<accession>A0ABW3FPI6</accession>
<feature type="domain" description="Lipoyl-binding" evidence="7">
    <location>
        <begin position="575"/>
        <end position="644"/>
    </location>
</feature>
<dbReference type="PROSITE" id="PS00188">
    <property type="entry name" value="BIOTIN"/>
    <property type="match status" value="1"/>
</dbReference>
<dbReference type="InterPro" id="IPR050856">
    <property type="entry name" value="Biotin_carboxylase_complex"/>
</dbReference>
<dbReference type="InterPro" id="IPR005482">
    <property type="entry name" value="Biotin_COase_C"/>
</dbReference>
<dbReference type="Pfam" id="PF02786">
    <property type="entry name" value="CPSase_L_D2"/>
    <property type="match status" value="1"/>
</dbReference>
<dbReference type="CDD" id="cd06850">
    <property type="entry name" value="biotinyl_domain"/>
    <property type="match status" value="1"/>
</dbReference>
<dbReference type="InterPro" id="IPR005479">
    <property type="entry name" value="CPAse_ATP-bd"/>
</dbReference>
<dbReference type="InterPro" id="IPR016185">
    <property type="entry name" value="PreATP-grasp_dom_sf"/>
</dbReference>
<evidence type="ECO:0000256" key="4">
    <source>
        <dbReference type="ARBA" id="ARBA00022840"/>
    </source>
</evidence>
<dbReference type="RefSeq" id="WP_377213918.1">
    <property type="nucleotide sequence ID" value="NZ_JBHTJV010000026.1"/>
</dbReference>
<comment type="caution">
    <text evidence="10">The sequence shown here is derived from an EMBL/GenBank/DDBJ whole genome shotgun (WGS) entry which is preliminary data.</text>
</comment>
<gene>
    <name evidence="10" type="ORF">ACFQ14_16840</name>
</gene>
<dbReference type="PROSITE" id="PS50979">
    <property type="entry name" value="BC"/>
    <property type="match status" value="1"/>
</dbReference>
<dbReference type="PROSITE" id="PS50975">
    <property type="entry name" value="ATP_GRASP"/>
    <property type="match status" value="1"/>
</dbReference>
<sequence>MIKSLLIANRGEIACRIIRTARRMGVKTIAVYSEADANALHVRMADEAYLLGPAPASDSYLRAGRILKIAKEAGAEAIHPGYGFLSENADFAELTQDAGMIFVGPPPSAIRAMGLKDKAKELMSEAGVPVVPGYHGSNQNAELLKRKAYEIGYPVLIKAVAGGGGKGMRLVEKALQFDEALTAAKREAKAAFGNDDVLIEKFIDSPRHIEMQIFGDAKGNVVHLFERDCSLQRRHQKVIEEAPAPGMTAAVRKAMGKAACDAAKAVGYQGAGTVEFIVDGSQGLREDGFWFMEMNTRLQVEHPVTEMVTGRDLVEWQLRVASGEKLPLMQDALSLSGHAVEARVYAEDPSNGFLPSTGRLIALGWPDDAAVRIDSGVEEGDVISPHYDPMIAKVIVHGETRREAMTALERALKGSTLAGTSNNIAFLASLVADREFLAENFDTGLIDRNIEALTARPVPSDSVIASGVAALMALDEPADAKGGPWAAKDAFQVHGTREMDMGFSLDGETVSRRVRFDRNGLSVMDEDDQWQRPDTRLRVLKAGRVVYVFDEGVSTVFAPLAHRDVEDGGGDSSADGSIRVPMHGRIIAVTVSEGDVVEKGDMLFSVEAMKMEHAVIAPKDGVVQGLAIAVDQQVGDGDSAMRIASSDT</sequence>
<evidence type="ECO:0000256" key="3">
    <source>
        <dbReference type="ARBA" id="ARBA00022741"/>
    </source>
</evidence>